<name>A0A2X3IHG9_9ENTR</name>
<dbReference type="EMBL" id="UAVU01000008">
    <property type="protein sequence ID" value="SQC91872.1"/>
    <property type="molecule type" value="Genomic_DNA"/>
</dbReference>
<dbReference type="AlphaFoldDB" id="A0A2X3IHG9"/>
<evidence type="ECO:0000313" key="3">
    <source>
        <dbReference type="Proteomes" id="UP000251197"/>
    </source>
</evidence>
<gene>
    <name evidence="2" type="ORF">NCTC12120_05052</name>
</gene>
<evidence type="ECO:0000256" key="1">
    <source>
        <dbReference type="SAM" id="Phobius"/>
    </source>
</evidence>
<protein>
    <submittedName>
        <fullName evidence="2">Uncharacterized protein</fullName>
    </submittedName>
</protein>
<feature type="transmembrane region" description="Helical" evidence="1">
    <location>
        <begin position="53"/>
        <end position="74"/>
    </location>
</feature>
<keyword evidence="1" id="KW-0472">Membrane</keyword>
<organism evidence="2 3">
    <name type="scientific">Cedecea neteri</name>
    <dbReference type="NCBI Taxonomy" id="158822"/>
    <lineage>
        <taxon>Bacteria</taxon>
        <taxon>Pseudomonadati</taxon>
        <taxon>Pseudomonadota</taxon>
        <taxon>Gammaproteobacteria</taxon>
        <taxon>Enterobacterales</taxon>
        <taxon>Enterobacteriaceae</taxon>
        <taxon>Cedecea</taxon>
    </lineage>
</organism>
<accession>A0A2X3IHG9</accession>
<proteinExistence type="predicted"/>
<keyword evidence="1" id="KW-1133">Transmembrane helix</keyword>
<reference evidence="2 3" key="1">
    <citation type="submission" date="2018-06" db="EMBL/GenBank/DDBJ databases">
        <authorList>
            <consortium name="Pathogen Informatics"/>
            <person name="Doyle S."/>
        </authorList>
    </citation>
    <scope>NUCLEOTIDE SEQUENCE [LARGE SCALE GENOMIC DNA]</scope>
    <source>
        <strain evidence="2 3">NCTC12120</strain>
    </source>
</reference>
<sequence>MAAFGAVFTSVLRSNLETLIPEGTQLPRQLGAQAVHQLPAAIRNDYLQAFGSAIHSVFMISAGVVVLGFVLALFMKNEPLRK</sequence>
<keyword evidence="1" id="KW-0812">Transmembrane</keyword>
<dbReference type="Proteomes" id="UP000251197">
    <property type="component" value="Unassembled WGS sequence"/>
</dbReference>
<evidence type="ECO:0000313" key="2">
    <source>
        <dbReference type="EMBL" id="SQC91872.1"/>
    </source>
</evidence>